<feature type="transmembrane region" description="Helical" evidence="9">
    <location>
        <begin position="262"/>
        <end position="281"/>
    </location>
</feature>
<reference evidence="11 12" key="1">
    <citation type="submission" date="2020-08" db="EMBL/GenBank/DDBJ databases">
        <title>Genomic Encyclopedia of Type Strains, Phase IV (KMG-IV): sequencing the most valuable type-strain genomes for metagenomic binning, comparative biology and taxonomic classification.</title>
        <authorList>
            <person name="Goeker M."/>
        </authorList>
    </citation>
    <scope>NUCLEOTIDE SEQUENCE [LARGE SCALE GENOMIC DNA]</scope>
    <source>
        <strain evidence="11 12">DSM 25481</strain>
    </source>
</reference>
<evidence type="ECO:0000313" key="11">
    <source>
        <dbReference type="EMBL" id="MBB3971783.1"/>
    </source>
</evidence>
<comment type="caution">
    <text evidence="11">The sequence shown here is derived from an EMBL/GenBank/DDBJ whole genome shotgun (WGS) entry which is preliminary data.</text>
</comment>
<sequence>MTPERDPPFRPMAVLLPLRPREPEPLPRVTTRHGLLFVTAVLLIATVAHAQAPDAPAAAPAAEALTQAPATALTVIIKWLPLLMKGFLFNILISVLAMALGTVAGLMLGLAQISQHRWLRQFAWVTTQFFRNAPWLVLLFFAMFMIPYQFTVFGYVIPFPDWVKAIIGFGLPVMANVAELLRGAIRSIPNGQWEAAESLAFSRNKTLWLIILPQCVKRMLPPWMNLYSLITMATVMANLVGVSEMLTLTAEVHAAEGGRPELLAPLYGFAMLCFFIYCWPIDRATQYLERRFHVKT</sequence>
<evidence type="ECO:0000256" key="9">
    <source>
        <dbReference type="RuleBase" id="RU363032"/>
    </source>
</evidence>
<proteinExistence type="inferred from homology"/>
<feature type="transmembrane region" description="Helical" evidence="9">
    <location>
        <begin position="132"/>
        <end position="150"/>
    </location>
</feature>
<keyword evidence="12" id="KW-1185">Reference proteome</keyword>
<dbReference type="InterPro" id="IPR010065">
    <property type="entry name" value="AA_ABC_transptr_permease_3TM"/>
</dbReference>
<evidence type="ECO:0000256" key="4">
    <source>
        <dbReference type="ARBA" id="ARBA00022475"/>
    </source>
</evidence>
<comment type="similarity">
    <text evidence="2">Belongs to the binding-protein-dependent transport system permease family. HisMQ subfamily.</text>
</comment>
<dbReference type="AlphaFoldDB" id="A0A7W6CVD1"/>
<evidence type="ECO:0000256" key="1">
    <source>
        <dbReference type="ARBA" id="ARBA00004429"/>
    </source>
</evidence>
<evidence type="ECO:0000259" key="10">
    <source>
        <dbReference type="PROSITE" id="PS50928"/>
    </source>
</evidence>
<dbReference type="InterPro" id="IPR000515">
    <property type="entry name" value="MetI-like"/>
</dbReference>
<keyword evidence="4" id="KW-1003">Cell membrane</keyword>
<dbReference type="Pfam" id="PF00528">
    <property type="entry name" value="BPD_transp_1"/>
    <property type="match status" value="1"/>
</dbReference>
<keyword evidence="7 9" id="KW-1133">Transmembrane helix</keyword>
<dbReference type="SUPFAM" id="SSF161098">
    <property type="entry name" value="MetI-like"/>
    <property type="match status" value="1"/>
</dbReference>
<name>A0A7W6CVD1_9HYPH</name>
<dbReference type="GO" id="GO:0006865">
    <property type="term" value="P:amino acid transport"/>
    <property type="evidence" value="ECO:0007669"/>
    <property type="project" value="UniProtKB-KW"/>
</dbReference>
<dbReference type="GO" id="GO:0022857">
    <property type="term" value="F:transmembrane transporter activity"/>
    <property type="evidence" value="ECO:0007669"/>
    <property type="project" value="InterPro"/>
</dbReference>
<feature type="transmembrane region" description="Helical" evidence="9">
    <location>
        <begin position="226"/>
        <end position="250"/>
    </location>
</feature>
<protein>
    <submittedName>
        <fullName evidence="11">Polar amino acid transport system permease protein</fullName>
    </submittedName>
</protein>
<gene>
    <name evidence="11" type="ORF">GGR24_000416</name>
</gene>
<dbReference type="RefSeq" id="WP_183393630.1">
    <property type="nucleotide sequence ID" value="NZ_JACIDR010000001.1"/>
</dbReference>
<feature type="domain" description="ABC transmembrane type-1" evidence="10">
    <location>
        <begin position="87"/>
        <end position="278"/>
    </location>
</feature>
<dbReference type="PROSITE" id="PS50928">
    <property type="entry name" value="ABC_TM1"/>
    <property type="match status" value="1"/>
</dbReference>
<dbReference type="EMBL" id="JACIDR010000001">
    <property type="protein sequence ID" value="MBB3971783.1"/>
    <property type="molecule type" value="Genomic_DNA"/>
</dbReference>
<feature type="transmembrane region" description="Helical" evidence="9">
    <location>
        <begin position="88"/>
        <end position="111"/>
    </location>
</feature>
<dbReference type="InterPro" id="IPR043429">
    <property type="entry name" value="ArtM/GltK/GlnP/TcyL/YhdX-like"/>
</dbReference>
<organism evidence="11 12">
    <name type="scientific">Hansschlegelia beijingensis</name>
    <dbReference type="NCBI Taxonomy" id="1133344"/>
    <lineage>
        <taxon>Bacteria</taxon>
        <taxon>Pseudomonadati</taxon>
        <taxon>Pseudomonadota</taxon>
        <taxon>Alphaproteobacteria</taxon>
        <taxon>Hyphomicrobiales</taxon>
        <taxon>Methylopilaceae</taxon>
        <taxon>Hansschlegelia</taxon>
    </lineage>
</organism>
<dbReference type="PANTHER" id="PTHR30614:SF0">
    <property type="entry name" value="L-CYSTINE TRANSPORT SYSTEM PERMEASE PROTEIN TCYL"/>
    <property type="match status" value="1"/>
</dbReference>
<dbReference type="GO" id="GO:0043190">
    <property type="term" value="C:ATP-binding cassette (ABC) transporter complex"/>
    <property type="evidence" value="ECO:0007669"/>
    <property type="project" value="InterPro"/>
</dbReference>
<evidence type="ECO:0000256" key="7">
    <source>
        <dbReference type="ARBA" id="ARBA00022989"/>
    </source>
</evidence>
<keyword evidence="3 9" id="KW-0813">Transport</keyword>
<accession>A0A7W6CVD1</accession>
<dbReference type="Gene3D" id="1.10.3720.10">
    <property type="entry name" value="MetI-like"/>
    <property type="match status" value="1"/>
</dbReference>
<evidence type="ECO:0000256" key="2">
    <source>
        <dbReference type="ARBA" id="ARBA00010072"/>
    </source>
</evidence>
<keyword evidence="5 9" id="KW-0812">Transmembrane</keyword>
<comment type="subcellular location">
    <subcellularLocation>
        <location evidence="1">Cell inner membrane</location>
        <topology evidence="1">Multi-pass membrane protein</topology>
    </subcellularLocation>
    <subcellularLocation>
        <location evidence="9">Cell membrane</location>
        <topology evidence="9">Multi-pass membrane protein</topology>
    </subcellularLocation>
</comment>
<feature type="transmembrane region" description="Helical" evidence="9">
    <location>
        <begin position="162"/>
        <end position="181"/>
    </location>
</feature>
<evidence type="ECO:0000256" key="8">
    <source>
        <dbReference type="ARBA" id="ARBA00023136"/>
    </source>
</evidence>
<evidence type="ECO:0000256" key="5">
    <source>
        <dbReference type="ARBA" id="ARBA00022692"/>
    </source>
</evidence>
<evidence type="ECO:0000313" key="12">
    <source>
        <dbReference type="Proteomes" id="UP000528964"/>
    </source>
</evidence>
<keyword evidence="8 9" id="KW-0472">Membrane</keyword>
<dbReference type="Proteomes" id="UP000528964">
    <property type="component" value="Unassembled WGS sequence"/>
</dbReference>
<evidence type="ECO:0000256" key="6">
    <source>
        <dbReference type="ARBA" id="ARBA00022970"/>
    </source>
</evidence>
<keyword evidence="6" id="KW-0029">Amino-acid transport</keyword>
<dbReference type="PANTHER" id="PTHR30614">
    <property type="entry name" value="MEMBRANE COMPONENT OF AMINO ACID ABC TRANSPORTER"/>
    <property type="match status" value="1"/>
</dbReference>
<dbReference type="NCBIfam" id="TIGR01726">
    <property type="entry name" value="HEQRo_perm_3TM"/>
    <property type="match status" value="1"/>
</dbReference>
<evidence type="ECO:0000256" key="3">
    <source>
        <dbReference type="ARBA" id="ARBA00022448"/>
    </source>
</evidence>
<dbReference type="CDD" id="cd06261">
    <property type="entry name" value="TM_PBP2"/>
    <property type="match status" value="1"/>
</dbReference>
<dbReference type="InterPro" id="IPR035906">
    <property type="entry name" value="MetI-like_sf"/>
</dbReference>